<dbReference type="GO" id="GO:0000160">
    <property type="term" value="P:phosphorelay signal transduction system"/>
    <property type="evidence" value="ECO:0007669"/>
    <property type="project" value="InterPro"/>
</dbReference>
<dbReference type="CDD" id="cd06170">
    <property type="entry name" value="LuxR_C_like"/>
    <property type="match status" value="1"/>
</dbReference>
<protein>
    <submittedName>
        <fullName evidence="6">Response regulator transcription factor</fullName>
    </submittedName>
</protein>
<evidence type="ECO:0000313" key="6">
    <source>
        <dbReference type="EMBL" id="QEC55047.1"/>
    </source>
</evidence>
<dbReference type="InterPro" id="IPR058245">
    <property type="entry name" value="NreC/VraR/RcsB-like_REC"/>
</dbReference>
<accession>A0A5B8UEF3</accession>
<gene>
    <name evidence="6" type="ORF">FSB75_03715</name>
</gene>
<dbReference type="InterPro" id="IPR039420">
    <property type="entry name" value="WalR-like"/>
</dbReference>
<proteinExistence type="predicted"/>
<dbReference type="Pfam" id="PF00196">
    <property type="entry name" value="GerE"/>
    <property type="match status" value="1"/>
</dbReference>
<evidence type="ECO:0000256" key="3">
    <source>
        <dbReference type="PROSITE-ProRule" id="PRU00169"/>
    </source>
</evidence>
<dbReference type="PRINTS" id="PR00038">
    <property type="entry name" value="HTHLUXR"/>
</dbReference>
<dbReference type="Gene3D" id="3.40.50.2300">
    <property type="match status" value="1"/>
</dbReference>
<dbReference type="SUPFAM" id="SSF52172">
    <property type="entry name" value="CheY-like"/>
    <property type="match status" value="1"/>
</dbReference>
<dbReference type="GO" id="GO:0006355">
    <property type="term" value="P:regulation of DNA-templated transcription"/>
    <property type="evidence" value="ECO:0007669"/>
    <property type="project" value="InterPro"/>
</dbReference>
<dbReference type="PROSITE" id="PS50043">
    <property type="entry name" value="HTH_LUXR_2"/>
    <property type="match status" value="1"/>
</dbReference>
<keyword evidence="1 3" id="KW-0597">Phosphoprotein</keyword>
<evidence type="ECO:0000313" key="7">
    <source>
        <dbReference type="Proteomes" id="UP000321204"/>
    </source>
</evidence>
<keyword evidence="7" id="KW-1185">Reference proteome</keyword>
<sequence>MSLITVAIVEDIKDIREGLQILIGSSPGFICNQVYATGEEAVKALPAHCPDVVLMDIHLPGINGIDCLRQVKQACPNTQFIMSTVYEDDDNIFESLKAGAHGYLLKKTEPVKILEAIRDVHAGGSPMSAQIARRVIQTFQAKNNKSEEALLTPKEKSILHDLSKGLRYKEIAAAEGISIDTVRTHIRRMYEKLHVQSRTEALNRVYGMK</sequence>
<dbReference type="Proteomes" id="UP000321204">
    <property type="component" value="Chromosome"/>
</dbReference>
<dbReference type="AlphaFoldDB" id="A0A5B8UEF3"/>
<dbReference type="PANTHER" id="PTHR43214:SF43">
    <property type="entry name" value="TWO-COMPONENT RESPONSE REGULATOR"/>
    <property type="match status" value="1"/>
</dbReference>
<dbReference type="OrthoDB" id="9797341at2"/>
<dbReference type="GO" id="GO:0003677">
    <property type="term" value="F:DNA binding"/>
    <property type="evidence" value="ECO:0007669"/>
    <property type="project" value="UniProtKB-KW"/>
</dbReference>
<reference evidence="6 7" key="1">
    <citation type="journal article" date="2015" name="Int. J. Syst. Evol. Microbiol.">
        <title>Flavisolibacter ginsenosidimutans sp. nov., with ginsenoside-converting activity isolated from soil used for cultivating ginseng.</title>
        <authorList>
            <person name="Zhao Y."/>
            <person name="Liu Q."/>
            <person name="Kang M.S."/>
            <person name="Jin F."/>
            <person name="Yu H."/>
            <person name="Im W.T."/>
        </authorList>
    </citation>
    <scope>NUCLEOTIDE SEQUENCE [LARGE SCALE GENOMIC DNA]</scope>
    <source>
        <strain evidence="6 7">Gsoil 636</strain>
    </source>
</reference>
<keyword evidence="2" id="KW-0238">DNA-binding</keyword>
<dbReference type="EMBL" id="CP042433">
    <property type="protein sequence ID" value="QEC55047.1"/>
    <property type="molecule type" value="Genomic_DNA"/>
</dbReference>
<name>A0A5B8UEF3_9BACT</name>
<dbReference type="SMART" id="SM00448">
    <property type="entry name" value="REC"/>
    <property type="match status" value="1"/>
</dbReference>
<feature type="domain" description="HTH luxR-type" evidence="4">
    <location>
        <begin position="144"/>
        <end position="209"/>
    </location>
</feature>
<dbReference type="InterPro" id="IPR001789">
    <property type="entry name" value="Sig_transdc_resp-reg_receiver"/>
</dbReference>
<dbReference type="KEGG" id="fgg:FSB75_03715"/>
<dbReference type="InterPro" id="IPR011006">
    <property type="entry name" value="CheY-like_superfamily"/>
</dbReference>
<dbReference type="CDD" id="cd17535">
    <property type="entry name" value="REC_NarL-like"/>
    <property type="match status" value="1"/>
</dbReference>
<dbReference type="SUPFAM" id="SSF46894">
    <property type="entry name" value="C-terminal effector domain of the bipartite response regulators"/>
    <property type="match status" value="1"/>
</dbReference>
<evidence type="ECO:0000259" key="5">
    <source>
        <dbReference type="PROSITE" id="PS50110"/>
    </source>
</evidence>
<feature type="modified residue" description="4-aspartylphosphate" evidence="3">
    <location>
        <position position="56"/>
    </location>
</feature>
<dbReference type="InterPro" id="IPR016032">
    <property type="entry name" value="Sig_transdc_resp-reg_C-effctor"/>
</dbReference>
<organism evidence="6 7">
    <name type="scientific">Flavisolibacter ginsenosidimutans</name>
    <dbReference type="NCBI Taxonomy" id="661481"/>
    <lineage>
        <taxon>Bacteria</taxon>
        <taxon>Pseudomonadati</taxon>
        <taxon>Bacteroidota</taxon>
        <taxon>Chitinophagia</taxon>
        <taxon>Chitinophagales</taxon>
        <taxon>Chitinophagaceae</taxon>
        <taxon>Flavisolibacter</taxon>
    </lineage>
</organism>
<evidence type="ECO:0000259" key="4">
    <source>
        <dbReference type="PROSITE" id="PS50043"/>
    </source>
</evidence>
<evidence type="ECO:0000256" key="1">
    <source>
        <dbReference type="ARBA" id="ARBA00022553"/>
    </source>
</evidence>
<dbReference type="PROSITE" id="PS50110">
    <property type="entry name" value="RESPONSE_REGULATORY"/>
    <property type="match status" value="1"/>
</dbReference>
<evidence type="ECO:0000256" key="2">
    <source>
        <dbReference type="ARBA" id="ARBA00023125"/>
    </source>
</evidence>
<dbReference type="PANTHER" id="PTHR43214">
    <property type="entry name" value="TWO-COMPONENT RESPONSE REGULATOR"/>
    <property type="match status" value="1"/>
</dbReference>
<dbReference type="Pfam" id="PF00072">
    <property type="entry name" value="Response_reg"/>
    <property type="match status" value="1"/>
</dbReference>
<feature type="domain" description="Response regulatory" evidence="5">
    <location>
        <begin position="5"/>
        <end position="121"/>
    </location>
</feature>
<dbReference type="RefSeq" id="WP_146782957.1">
    <property type="nucleotide sequence ID" value="NZ_BAABIO010000006.1"/>
</dbReference>
<dbReference type="InterPro" id="IPR000792">
    <property type="entry name" value="Tscrpt_reg_LuxR_C"/>
</dbReference>
<dbReference type="SMART" id="SM00421">
    <property type="entry name" value="HTH_LUXR"/>
    <property type="match status" value="1"/>
</dbReference>